<dbReference type="Proteomes" id="UP000005824">
    <property type="component" value="Unassembled WGS sequence"/>
</dbReference>
<evidence type="ECO:0000256" key="2">
    <source>
        <dbReference type="SAM" id="SignalP"/>
    </source>
</evidence>
<dbReference type="SUPFAM" id="SSF49742">
    <property type="entry name" value="PHM/PNGase F"/>
    <property type="match status" value="2"/>
</dbReference>
<feature type="domain" description="Thioredoxin" evidence="3">
    <location>
        <begin position="25"/>
        <end position="177"/>
    </location>
</feature>
<dbReference type="GO" id="GO:0016715">
    <property type="term" value="F:oxidoreductase activity, acting on paired donors, with incorporation or reduction of molecular oxygen, reduced ascorbate as one donor, and incorporation of one atom of oxygen"/>
    <property type="evidence" value="ECO:0007669"/>
    <property type="project" value="InterPro"/>
</dbReference>
<dbReference type="InterPro" id="IPR008977">
    <property type="entry name" value="PHM/PNGase_F_dom_sf"/>
</dbReference>
<dbReference type="Pfam" id="PF00578">
    <property type="entry name" value="AhpC-TSA"/>
    <property type="match status" value="1"/>
</dbReference>
<dbReference type="InterPro" id="IPR013766">
    <property type="entry name" value="Thioredoxin_domain"/>
</dbReference>
<evidence type="ECO:0000259" key="3">
    <source>
        <dbReference type="PROSITE" id="PS51352"/>
    </source>
</evidence>
<dbReference type="InterPro" id="IPR000866">
    <property type="entry name" value="AhpC/TSA"/>
</dbReference>
<evidence type="ECO:0000256" key="1">
    <source>
        <dbReference type="ARBA" id="ARBA00023157"/>
    </source>
</evidence>
<dbReference type="eggNOG" id="COG1225">
    <property type="taxonomic scope" value="Bacteria"/>
</dbReference>
<dbReference type="InterPro" id="IPR047262">
    <property type="entry name" value="PRX-like1"/>
</dbReference>
<dbReference type="AlphaFoldDB" id="B4D305"/>
<accession>B4D305</accession>
<dbReference type="InterPro" id="IPR036939">
    <property type="entry name" value="Cu2_ascorb_mOase_N_sf"/>
</dbReference>
<dbReference type="Gene3D" id="2.60.120.230">
    <property type="match status" value="1"/>
</dbReference>
<dbReference type="RefSeq" id="WP_006980618.1">
    <property type="nucleotide sequence ID" value="NZ_ABVL01000009.1"/>
</dbReference>
<gene>
    <name evidence="4" type="ORF">CfE428DRAFT_3293</name>
</gene>
<dbReference type="GO" id="GO:0016209">
    <property type="term" value="F:antioxidant activity"/>
    <property type="evidence" value="ECO:0007669"/>
    <property type="project" value="InterPro"/>
</dbReference>
<dbReference type="InterPro" id="IPR036249">
    <property type="entry name" value="Thioredoxin-like_sf"/>
</dbReference>
<name>B4D305_9BACT</name>
<comment type="caution">
    <text evidence="4">The sequence shown here is derived from an EMBL/GenBank/DDBJ whole genome shotgun (WGS) entry which is preliminary data.</text>
</comment>
<keyword evidence="5" id="KW-1185">Reference proteome</keyword>
<dbReference type="PANTHER" id="PTHR43640:SF1">
    <property type="entry name" value="THIOREDOXIN-DEPENDENT PEROXIREDOXIN"/>
    <property type="match status" value="1"/>
</dbReference>
<dbReference type="PANTHER" id="PTHR43640">
    <property type="entry name" value="OS07G0260300 PROTEIN"/>
    <property type="match status" value="1"/>
</dbReference>
<keyword evidence="2" id="KW-0732">Signal</keyword>
<keyword evidence="1" id="KW-1015">Disulfide bond</keyword>
<evidence type="ECO:0000313" key="4">
    <source>
        <dbReference type="EMBL" id="EDY19116.1"/>
    </source>
</evidence>
<feature type="signal peptide" evidence="2">
    <location>
        <begin position="1"/>
        <end position="28"/>
    </location>
</feature>
<dbReference type="SUPFAM" id="SSF52833">
    <property type="entry name" value="Thioredoxin-like"/>
    <property type="match status" value="1"/>
</dbReference>
<dbReference type="EMBL" id="ABVL01000009">
    <property type="protein sequence ID" value="EDY19116.1"/>
    <property type="molecule type" value="Genomic_DNA"/>
</dbReference>
<feature type="chain" id="PRO_5002802387" evidence="2">
    <location>
        <begin position="29"/>
        <end position="588"/>
    </location>
</feature>
<evidence type="ECO:0000313" key="5">
    <source>
        <dbReference type="Proteomes" id="UP000005824"/>
    </source>
</evidence>
<dbReference type="InParanoid" id="B4D305"/>
<reference evidence="4 5" key="1">
    <citation type="journal article" date="2011" name="J. Bacteriol.">
        <title>Genome sequence of Chthoniobacter flavus Ellin428, an aerobic heterotrophic soil bacterium.</title>
        <authorList>
            <person name="Kant R."/>
            <person name="van Passel M.W."/>
            <person name="Palva A."/>
            <person name="Lucas S."/>
            <person name="Lapidus A."/>
            <person name="Glavina Del Rio T."/>
            <person name="Dalin E."/>
            <person name="Tice H."/>
            <person name="Bruce D."/>
            <person name="Goodwin L."/>
            <person name="Pitluck S."/>
            <person name="Larimer F.W."/>
            <person name="Land M.L."/>
            <person name="Hauser L."/>
            <person name="Sangwan P."/>
            <person name="de Vos W.M."/>
            <person name="Janssen P.H."/>
            <person name="Smidt H."/>
        </authorList>
    </citation>
    <scope>NUCLEOTIDE SEQUENCE [LARGE SCALE GENOMIC DNA]</scope>
    <source>
        <strain evidence="4 5">Ellin428</strain>
    </source>
</reference>
<protein>
    <submittedName>
        <fullName evidence="4">Alkyl hydroperoxide reductase/ Thiol specific antioxidant/ Mal allergen</fullName>
    </submittedName>
</protein>
<organism evidence="4 5">
    <name type="scientific">Chthoniobacter flavus Ellin428</name>
    <dbReference type="NCBI Taxonomy" id="497964"/>
    <lineage>
        <taxon>Bacteria</taxon>
        <taxon>Pseudomonadati</taxon>
        <taxon>Verrucomicrobiota</taxon>
        <taxon>Spartobacteria</taxon>
        <taxon>Chthoniobacterales</taxon>
        <taxon>Chthoniobacteraceae</taxon>
        <taxon>Chthoniobacter</taxon>
    </lineage>
</organism>
<dbReference type="GO" id="GO:0005507">
    <property type="term" value="F:copper ion binding"/>
    <property type="evidence" value="ECO:0007669"/>
    <property type="project" value="InterPro"/>
</dbReference>
<sequence length="588" mass="64331" precursor="true">MKFTSSLLRAGIPLGICLLMARSEMLCAAEVPNFALLDDHGKSHELHRAEGRAVVLFFTGIGCPVARKNAGKLLELKRQFQDDVTVWLVDSELDVEPAAVTKEAAELGVESLPVLLDPKQALARSFAVERTAETIVLDTKTWSIVYRGALDDQLTEGAEKPAPSVCYAQQALTALLKGEAIPTAQTPAKGCLLTFAESNHAEEPVDYARDVAPILEQHCVACHRTGDIGPFAFSSYQAAKRKARMIEEVILTQRMPPWHADPHFGQFSNAAQLSAAETLTLLRWIHQGAPQGSDADPLAQPAPEAAEWPLGKPDYIVKLPHPEQIPATGVLDYRHIKVPSPVPGDAWLAAAVVKPGNRQVLHHAILYARFEGSGNDWGAPGVKIAGWAPGRMPGRLPEGTGIFLGHNAELEFELHYTTNGTPQTDDTEIGLYLLHEKPKLVYKTGMAIKLDFTIPPHAPEASSSATFRFAKDSLVYVLTPHMHRRGSCMKFDAVFPDGRTETLLSVPRFDFNWQTSYRLAQPLRVPAGTKIVCSGAFDNSDKNPSNPDATKTVHWGQQSWDEMFIGYVGYAELPPEKEETPAALQKAL</sequence>
<proteinExistence type="predicted"/>
<dbReference type="Gene3D" id="3.40.30.10">
    <property type="entry name" value="Glutaredoxin"/>
    <property type="match status" value="1"/>
</dbReference>
<dbReference type="Gene3D" id="2.60.120.310">
    <property type="entry name" value="Copper type II, ascorbate-dependent monooxygenase, N-terminal domain"/>
    <property type="match status" value="1"/>
</dbReference>
<dbReference type="InterPro" id="IPR014784">
    <property type="entry name" value="Cu2_ascorb_mOase-like_C"/>
</dbReference>
<dbReference type="STRING" id="497964.CfE428DRAFT_3293"/>
<dbReference type="PROSITE" id="PS51352">
    <property type="entry name" value="THIOREDOXIN_2"/>
    <property type="match status" value="1"/>
</dbReference>